<organism evidence="3">
    <name type="scientific">Deinococcus sonorensis KR-87</name>
    <dbReference type="NCBI Taxonomy" id="694439"/>
    <lineage>
        <taxon>Bacteria</taxon>
        <taxon>Thermotogati</taxon>
        <taxon>Deinococcota</taxon>
        <taxon>Deinococci</taxon>
        <taxon>Deinococcales</taxon>
        <taxon>Deinococcaceae</taxon>
        <taxon>Deinococcus</taxon>
    </lineage>
</organism>
<keyword evidence="3" id="KW-0614">Plasmid</keyword>
<feature type="compositionally biased region" description="Polar residues" evidence="1">
    <location>
        <begin position="23"/>
        <end position="79"/>
    </location>
</feature>
<sequence length="611" mass="65504">MNRKNVMWMLSATLGATAFVSCGSPSAQPSAQETGVISSTRNDTSAPLSSFQGQTSAGSSVRATSNLSPSVKGRGSSQAGRIGVQALPSPNLPQQAPAATRSFDGMTNEDNRKTIGGRVLPPDTVGDVGYNYYVQAVNEVVGVFDKTSGARVMGPVSLDSFWSGFGPECRQGSGDPIVLFDHLANRFLITQMRFPILDGNAPEDPAGNGDEIGPGEDNEGGDSSRPPISRDAGEGAAVKAGDEAYECVAVSATADPRGAYYRYAFKIADDQENDYPKLGVWPDGYYMTFNMFGEEGYEGIKVAAAERSRMLSGQPARLVLQDIPADNGDGSFNFSAVPTDLDGDSPPPGTANTIVMLADRDFHGFSTDSLRLWDFKVNWANPRASKLQNPRSVAVAPLDGNLCDFERQCIPQAQTSNKLDPSVGRIMLEAQYRKFQGHGSLVLNHTVDATGNNLAGVRWYELRAPGSSTNWSVYQQGTFVDAGLHTWMASIGMNKLGEIGMGYSTSSTSTLPAIAYTFRNATDPLGRLDTGRTLITSTKPQYIGLQGDYAATASRWGDYSALSVDPSDDCTFWYTNEYYGDDSPVTNLGAAGTYNIGWKTRIGSFRSPNCH</sequence>
<evidence type="ECO:0008006" key="4">
    <source>
        <dbReference type="Google" id="ProtNLM"/>
    </source>
</evidence>
<evidence type="ECO:0000256" key="1">
    <source>
        <dbReference type="SAM" id="MobiDB-lite"/>
    </source>
</evidence>
<gene>
    <name evidence="3" type="ORF">ABOD76_00815</name>
</gene>
<keyword evidence="2" id="KW-0732">Signal</keyword>
<evidence type="ECO:0000256" key="2">
    <source>
        <dbReference type="SAM" id="SignalP"/>
    </source>
</evidence>
<name>A0AAU7U4L8_9DEIO</name>
<evidence type="ECO:0000313" key="3">
    <source>
        <dbReference type="EMBL" id="XBV83297.1"/>
    </source>
</evidence>
<feature type="region of interest" description="Disordered" evidence="1">
    <location>
        <begin position="198"/>
        <end position="236"/>
    </location>
</feature>
<proteinExistence type="predicted"/>
<dbReference type="KEGG" id="dsc:ABOD76_00815"/>
<dbReference type="AlphaFoldDB" id="A0AAU7U4L8"/>
<accession>A0AAU7U4L8</accession>
<feature type="chain" id="PRO_5043358334" description="Lipoprotein" evidence="2">
    <location>
        <begin position="28"/>
        <end position="611"/>
    </location>
</feature>
<feature type="region of interest" description="Disordered" evidence="1">
    <location>
        <begin position="23"/>
        <end position="118"/>
    </location>
</feature>
<protein>
    <recommendedName>
        <fullName evidence="4">Lipoprotein</fullName>
    </recommendedName>
</protein>
<dbReference type="EMBL" id="CP158296">
    <property type="protein sequence ID" value="XBV83297.1"/>
    <property type="molecule type" value="Genomic_DNA"/>
</dbReference>
<feature type="signal peptide" evidence="2">
    <location>
        <begin position="1"/>
        <end position="27"/>
    </location>
</feature>
<dbReference type="RefSeq" id="WP_350240693.1">
    <property type="nucleotide sequence ID" value="NZ_CP158296.1"/>
</dbReference>
<dbReference type="PROSITE" id="PS51257">
    <property type="entry name" value="PROKAR_LIPOPROTEIN"/>
    <property type="match status" value="1"/>
</dbReference>
<reference evidence="3" key="1">
    <citation type="submission" date="2024-06" db="EMBL/GenBank/DDBJ databases">
        <title>Draft Genome Sequence of Deinococcus sonorensis Type Strain KR-87, a Biofilm Producing Representative of the Genus Deinococcus.</title>
        <authorList>
            <person name="Boren L.S."/>
            <person name="Grosso R.A."/>
            <person name="Hugenberg-Cox A.N."/>
            <person name="Hill J.T.E."/>
            <person name="Albert C.M."/>
            <person name="Tuohy J.M."/>
        </authorList>
    </citation>
    <scope>NUCLEOTIDE SEQUENCE</scope>
    <source>
        <strain evidence="3">KR-87</strain>
        <plasmid evidence="3">pDson04</plasmid>
    </source>
</reference>
<geneLocation type="plasmid" evidence="3">
    <name>pDson04</name>
</geneLocation>